<sequence>MDLNYNQITLPSESATNNVKRKYTFQHPYQQILPFHYTSINYIINNPTAEVWKKLIQTCKYFFSKNPLYPVDELNAFTFDNIRCTITADETDIDPNTNVPKLWALNAFCGGDEYSGRKAVSLAIPRIAKFQLRTLDLRYQGLKLHEYHILTASGSIETLNLVDVTIKQSDGSNINADKLFDNLNNIKEFKL</sequence>
<name>A0AC34G7C1_9BILA</name>
<dbReference type="WBParaSite" id="ES5_v2.g25607.t1">
    <property type="protein sequence ID" value="ES5_v2.g25607.t1"/>
    <property type="gene ID" value="ES5_v2.g25607"/>
</dbReference>
<reference evidence="2" key="1">
    <citation type="submission" date="2022-11" db="UniProtKB">
        <authorList>
            <consortium name="WormBaseParasite"/>
        </authorList>
    </citation>
    <scope>IDENTIFICATION</scope>
</reference>
<evidence type="ECO:0000313" key="1">
    <source>
        <dbReference type="Proteomes" id="UP000887579"/>
    </source>
</evidence>
<dbReference type="Proteomes" id="UP000887579">
    <property type="component" value="Unplaced"/>
</dbReference>
<organism evidence="1 2">
    <name type="scientific">Panagrolaimus sp. ES5</name>
    <dbReference type="NCBI Taxonomy" id="591445"/>
    <lineage>
        <taxon>Eukaryota</taxon>
        <taxon>Metazoa</taxon>
        <taxon>Ecdysozoa</taxon>
        <taxon>Nematoda</taxon>
        <taxon>Chromadorea</taxon>
        <taxon>Rhabditida</taxon>
        <taxon>Tylenchina</taxon>
        <taxon>Panagrolaimomorpha</taxon>
        <taxon>Panagrolaimoidea</taxon>
        <taxon>Panagrolaimidae</taxon>
        <taxon>Panagrolaimus</taxon>
    </lineage>
</organism>
<evidence type="ECO:0000313" key="2">
    <source>
        <dbReference type="WBParaSite" id="ES5_v2.g25607.t1"/>
    </source>
</evidence>
<protein>
    <submittedName>
        <fullName evidence="2">Uncharacterized protein</fullName>
    </submittedName>
</protein>
<accession>A0AC34G7C1</accession>
<proteinExistence type="predicted"/>